<protein>
    <submittedName>
        <fullName evidence="6">NlpC/P60 family protein</fullName>
    </submittedName>
</protein>
<gene>
    <name evidence="6" type="ORF">SAMN05428998_14622</name>
</gene>
<keyword evidence="2" id="KW-0645">Protease</keyword>
<feature type="domain" description="NlpC/P60" evidence="5">
    <location>
        <begin position="158"/>
        <end position="281"/>
    </location>
</feature>
<evidence type="ECO:0000313" key="6">
    <source>
        <dbReference type="EMBL" id="SMF82379.1"/>
    </source>
</evidence>
<evidence type="ECO:0000256" key="2">
    <source>
        <dbReference type="ARBA" id="ARBA00022670"/>
    </source>
</evidence>
<dbReference type="Proteomes" id="UP000192917">
    <property type="component" value="Unassembled WGS sequence"/>
</dbReference>
<dbReference type="PANTHER" id="PTHR47359:SF3">
    <property type="entry name" value="NLP_P60 DOMAIN-CONTAINING PROTEIN-RELATED"/>
    <property type="match status" value="1"/>
</dbReference>
<proteinExistence type="inferred from homology"/>
<evidence type="ECO:0000256" key="1">
    <source>
        <dbReference type="ARBA" id="ARBA00007074"/>
    </source>
</evidence>
<dbReference type="InterPro" id="IPR041382">
    <property type="entry name" value="SH3_16"/>
</dbReference>
<evidence type="ECO:0000313" key="7">
    <source>
        <dbReference type="Proteomes" id="UP000192917"/>
    </source>
</evidence>
<keyword evidence="3" id="KW-0378">Hydrolase</keyword>
<dbReference type="GO" id="GO:0006508">
    <property type="term" value="P:proteolysis"/>
    <property type="evidence" value="ECO:0007669"/>
    <property type="project" value="UniProtKB-KW"/>
</dbReference>
<dbReference type="RefSeq" id="WP_085126889.1">
    <property type="nucleotide sequence ID" value="NZ_FWZX01000046.1"/>
</dbReference>
<dbReference type="STRING" id="560819.SAMN05428998_14622"/>
<dbReference type="EMBL" id="FWZX01000046">
    <property type="protein sequence ID" value="SMF82379.1"/>
    <property type="molecule type" value="Genomic_DNA"/>
</dbReference>
<dbReference type="Pfam" id="PF00877">
    <property type="entry name" value="NLPC_P60"/>
    <property type="match status" value="1"/>
</dbReference>
<organism evidence="6 7">
    <name type="scientific">Tistlia consotensis USBA 355</name>
    <dbReference type="NCBI Taxonomy" id="560819"/>
    <lineage>
        <taxon>Bacteria</taxon>
        <taxon>Pseudomonadati</taxon>
        <taxon>Pseudomonadota</taxon>
        <taxon>Alphaproteobacteria</taxon>
        <taxon>Rhodospirillales</taxon>
        <taxon>Rhodovibrionaceae</taxon>
        <taxon>Tistlia</taxon>
    </lineage>
</organism>
<evidence type="ECO:0000256" key="3">
    <source>
        <dbReference type="ARBA" id="ARBA00022801"/>
    </source>
</evidence>
<evidence type="ECO:0000259" key="5">
    <source>
        <dbReference type="PROSITE" id="PS51935"/>
    </source>
</evidence>
<keyword evidence="7" id="KW-1185">Reference proteome</keyword>
<dbReference type="PANTHER" id="PTHR47359">
    <property type="entry name" value="PEPTIDOGLYCAN DL-ENDOPEPTIDASE CWLO"/>
    <property type="match status" value="1"/>
</dbReference>
<dbReference type="GO" id="GO:0008234">
    <property type="term" value="F:cysteine-type peptidase activity"/>
    <property type="evidence" value="ECO:0007669"/>
    <property type="project" value="UniProtKB-KW"/>
</dbReference>
<keyword evidence="4" id="KW-0788">Thiol protease</keyword>
<accession>A0A1Y6CR53</accession>
<evidence type="ECO:0000256" key="4">
    <source>
        <dbReference type="ARBA" id="ARBA00022807"/>
    </source>
</evidence>
<dbReference type="InterPro" id="IPR038765">
    <property type="entry name" value="Papain-like_cys_pep_sf"/>
</dbReference>
<comment type="similarity">
    <text evidence="1">Belongs to the peptidase C40 family.</text>
</comment>
<dbReference type="AlphaFoldDB" id="A0A1Y6CR53"/>
<dbReference type="Pfam" id="PF18348">
    <property type="entry name" value="SH3_16"/>
    <property type="match status" value="1"/>
</dbReference>
<name>A0A1Y6CR53_9PROT</name>
<dbReference type="PROSITE" id="PS51935">
    <property type="entry name" value="NLPC_P60"/>
    <property type="match status" value="1"/>
</dbReference>
<reference evidence="6 7" key="1">
    <citation type="submission" date="2017-04" db="EMBL/GenBank/DDBJ databases">
        <authorList>
            <person name="Afonso C.L."/>
            <person name="Miller P.J."/>
            <person name="Scott M.A."/>
            <person name="Spackman E."/>
            <person name="Goraichik I."/>
            <person name="Dimitrov K.M."/>
            <person name="Suarez D.L."/>
            <person name="Swayne D.E."/>
        </authorList>
    </citation>
    <scope>NUCLEOTIDE SEQUENCE [LARGE SCALE GENOMIC DNA]</scope>
    <source>
        <strain evidence="6 7">USBA 355</strain>
    </source>
</reference>
<dbReference type="Gene3D" id="3.90.1720.10">
    <property type="entry name" value="endopeptidase domain like (from Nostoc punctiforme)"/>
    <property type="match status" value="1"/>
</dbReference>
<dbReference type="InterPro" id="IPR000064">
    <property type="entry name" value="NLP_P60_dom"/>
</dbReference>
<dbReference type="InterPro" id="IPR051794">
    <property type="entry name" value="PG_Endopeptidase_C40"/>
</dbReference>
<dbReference type="SUPFAM" id="SSF54001">
    <property type="entry name" value="Cysteine proteinases"/>
    <property type="match status" value="1"/>
</dbReference>
<sequence>MSEAIDPRLNAFREDLADARLEGRVEARHYSQGRPAQVAAGILGLHRRPDPAAPLDSQLLSGEAVRVFETRAGWSWVQNETDGYVGYCRSFCLSSEVHAASHRVIALSTPVFPEPTIKAPVAERLSLWGSVKAVGERGRFVERAEGGWVFASHLAGLDWREPDWVATAARFLGLPYIWGGRSGLGVDCSGLVQLSLATAGRAVPRDTYQQAVSDALGRRLPVDATPERGDVVYWKGHVGIALGEGAVLNATAFPLMTVIEPLANLHARARQDSPEGVVALRRPD</sequence>